<organism evidence="2 3">
    <name type="scientific">Dibothriocephalus latus</name>
    <name type="common">Fish tapeworm</name>
    <name type="synonym">Diphyllobothrium latum</name>
    <dbReference type="NCBI Taxonomy" id="60516"/>
    <lineage>
        <taxon>Eukaryota</taxon>
        <taxon>Metazoa</taxon>
        <taxon>Spiralia</taxon>
        <taxon>Lophotrochozoa</taxon>
        <taxon>Platyhelminthes</taxon>
        <taxon>Cestoda</taxon>
        <taxon>Eucestoda</taxon>
        <taxon>Diphyllobothriidea</taxon>
        <taxon>Diphyllobothriidae</taxon>
        <taxon>Dibothriocephalus</taxon>
    </lineage>
</organism>
<protein>
    <submittedName>
        <fullName evidence="2">Uncharacterized protein</fullName>
    </submittedName>
</protein>
<dbReference type="EMBL" id="UYRU01116594">
    <property type="protein sequence ID" value="VDN45437.1"/>
    <property type="molecule type" value="Genomic_DNA"/>
</dbReference>
<evidence type="ECO:0000313" key="2">
    <source>
        <dbReference type="EMBL" id="VDN45437.1"/>
    </source>
</evidence>
<evidence type="ECO:0000256" key="1">
    <source>
        <dbReference type="SAM" id="MobiDB-lite"/>
    </source>
</evidence>
<dbReference type="AlphaFoldDB" id="A0A3P7PLA3"/>
<keyword evidence="3" id="KW-1185">Reference proteome</keyword>
<feature type="region of interest" description="Disordered" evidence="1">
    <location>
        <begin position="65"/>
        <end position="90"/>
    </location>
</feature>
<dbReference type="Proteomes" id="UP000281553">
    <property type="component" value="Unassembled WGS sequence"/>
</dbReference>
<gene>
    <name evidence="2" type="ORF">DILT_LOCUS19604</name>
</gene>
<evidence type="ECO:0000313" key="3">
    <source>
        <dbReference type="Proteomes" id="UP000281553"/>
    </source>
</evidence>
<accession>A0A3P7PLA3</accession>
<proteinExistence type="predicted"/>
<reference evidence="2 3" key="1">
    <citation type="submission" date="2018-11" db="EMBL/GenBank/DDBJ databases">
        <authorList>
            <consortium name="Pathogen Informatics"/>
        </authorList>
    </citation>
    <scope>NUCLEOTIDE SEQUENCE [LARGE SCALE GENOMIC DNA]</scope>
</reference>
<name>A0A3P7PLA3_DIBLA</name>
<dbReference type="OrthoDB" id="6288922at2759"/>
<sequence>MLPVKVSSDRLLTSSATTRDAAEGPLQVTTTGLPLRCITSVRGGTEPSEEEVAEYCARMKEQRRLAQERREEEEADTAAAVADAKETDQR</sequence>
<feature type="region of interest" description="Disordered" evidence="1">
    <location>
        <begin position="1"/>
        <end position="24"/>
    </location>
</feature>